<organism evidence="2 3">
    <name type="scientific">Microtus ochrogaster</name>
    <name type="common">Prairie vole</name>
    <dbReference type="NCBI Taxonomy" id="79684"/>
    <lineage>
        <taxon>Eukaryota</taxon>
        <taxon>Metazoa</taxon>
        <taxon>Chordata</taxon>
        <taxon>Craniata</taxon>
        <taxon>Vertebrata</taxon>
        <taxon>Euteleostomi</taxon>
        <taxon>Mammalia</taxon>
        <taxon>Eutheria</taxon>
        <taxon>Euarchontoglires</taxon>
        <taxon>Glires</taxon>
        <taxon>Rodentia</taxon>
        <taxon>Myomorpha</taxon>
        <taxon>Muroidea</taxon>
        <taxon>Cricetidae</taxon>
        <taxon>Arvicolinae</taxon>
        <taxon>Microtus</taxon>
    </lineage>
</organism>
<feature type="compositionally biased region" description="Basic residues" evidence="1">
    <location>
        <begin position="20"/>
        <end position="35"/>
    </location>
</feature>
<accession>A0ABM1UDA5</accession>
<proteinExistence type="predicted"/>
<dbReference type="GeneID" id="113457236"/>
<protein>
    <submittedName>
        <fullName evidence="3">Proline-rich proteoglycan 2-like</fullName>
    </submittedName>
</protein>
<evidence type="ECO:0000256" key="1">
    <source>
        <dbReference type="SAM" id="MobiDB-lite"/>
    </source>
</evidence>
<feature type="compositionally biased region" description="Pro residues" evidence="1">
    <location>
        <begin position="47"/>
        <end position="56"/>
    </location>
</feature>
<name>A0ABM1UDA5_MICOH</name>
<reference evidence="3" key="1">
    <citation type="submission" date="2025-08" db="UniProtKB">
        <authorList>
            <consortium name="RefSeq"/>
        </authorList>
    </citation>
    <scope>IDENTIFICATION</scope>
</reference>
<feature type="region of interest" description="Disordered" evidence="1">
    <location>
        <begin position="1"/>
        <end position="84"/>
    </location>
</feature>
<evidence type="ECO:0000313" key="3">
    <source>
        <dbReference type="RefSeq" id="XP_026639967.1"/>
    </source>
</evidence>
<evidence type="ECO:0000313" key="2">
    <source>
        <dbReference type="Proteomes" id="UP000694915"/>
    </source>
</evidence>
<gene>
    <name evidence="3" type="primary">LOC113457236</name>
</gene>
<dbReference type="Proteomes" id="UP000694915">
    <property type="component" value="Chromosome 21"/>
</dbReference>
<sequence length="122" mass="12885">MGGGKEGGAAEEEEEEGTRPRHRPSHSGPRPRHPRAAAPPHERGPRPGQPPAPAPPAGRSCATTAPLRPGCGAAEAGGRRGPCGRCSLVKPAPCRAGGRVRSCRLRFRGDFKLLHRNPILMR</sequence>
<dbReference type="RefSeq" id="XP_026639967.1">
    <property type="nucleotide sequence ID" value="XM_026784166.1"/>
</dbReference>
<keyword evidence="2" id="KW-1185">Reference proteome</keyword>